<dbReference type="SMART" id="SM00354">
    <property type="entry name" value="HTH_LACI"/>
    <property type="match status" value="1"/>
</dbReference>
<protein>
    <submittedName>
        <fullName evidence="2">Helix-turn-helix domain-containing protein</fullName>
    </submittedName>
</protein>
<sequence>MTKVTMSAIAREAGVGVATVDRVLNQRAPVRGATEQRVLAAASRLGYRHAQSRLLHPGAPPTATLRMGFLLLSTDYSLYRQLSEALREQAMPHHPAGVEPLFVTHGIDEVEQAA</sequence>
<comment type="caution">
    <text evidence="2">The sequence shown here is derived from an EMBL/GenBank/DDBJ whole genome shotgun (WGS) entry which is preliminary data.</text>
</comment>
<dbReference type="Pfam" id="PF00356">
    <property type="entry name" value="LacI"/>
    <property type="match status" value="1"/>
</dbReference>
<dbReference type="EMBL" id="JBDQQU010000056">
    <property type="protein sequence ID" value="MEO3956566.1"/>
    <property type="molecule type" value="Genomic_DNA"/>
</dbReference>
<reference evidence="2 3" key="1">
    <citation type="submission" date="2024-05" db="EMBL/GenBank/DDBJ databases">
        <authorList>
            <person name="De Oliveira J.P."/>
            <person name="Noriler S.A."/>
            <person name="De Oliveira A.G."/>
            <person name="Sipoli D.S."/>
        </authorList>
    </citation>
    <scope>NUCLEOTIDE SEQUENCE [LARGE SCALE GENOMIC DNA]</scope>
    <source>
        <strain evidence="2 3">LABIM186</strain>
    </source>
</reference>
<evidence type="ECO:0000313" key="3">
    <source>
        <dbReference type="Proteomes" id="UP001438292"/>
    </source>
</evidence>
<keyword evidence="3" id="KW-1185">Reference proteome</keyword>
<evidence type="ECO:0000313" key="2">
    <source>
        <dbReference type="EMBL" id="MEO3956566.1"/>
    </source>
</evidence>
<gene>
    <name evidence="2" type="ORF">ABH309_19175</name>
</gene>
<dbReference type="RefSeq" id="WP_347787881.1">
    <property type="nucleotide sequence ID" value="NZ_JBDQQU010000056.1"/>
</dbReference>
<dbReference type="Gene3D" id="1.10.260.40">
    <property type="entry name" value="lambda repressor-like DNA-binding domains"/>
    <property type="match status" value="1"/>
</dbReference>
<organism evidence="2 3">
    <name type="scientific">Chromobacterium piscinae</name>
    <dbReference type="NCBI Taxonomy" id="686831"/>
    <lineage>
        <taxon>Bacteria</taxon>
        <taxon>Pseudomonadati</taxon>
        <taxon>Pseudomonadota</taxon>
        <taxon>Betaproteobacteria</taxon>
        <taxon>Neisseriales</taxon>
        <taxon>Chromobacteriaceae</taxon>
        <taxon>Chromobacterium</taxon>
    </lineage>
</organism>
<feature type="non-terminal residue" evidence="2">
    <location>
        <position position="114"/>
    </location>
</feature>
<feature type="domain" description="HTH lacI-type" evidence="1">
    <location>
        <begin position="4"/>
        <end position="48"/>
    </location>
</feature>
<dbReference type="InterPro" id="IPR000843">
    <property type="entry name" value="HTH_LacI"/>
</dbReference>
<proteinExistence type="predicted"/>
<dbReference type="PROSITE" id="PS50932">
    <property type="entry name" value="HTH_LACI_2"/>
    <property type="match status" value="1"/>
</dbReference>
<dbReference type="Proteomes" id="UP001438292">
    <property type="component" value="Unassembled WGS sequence"/>
</dbReference>
<dbReference type="InterPro" id="IPR010982">
    <property type="entry name" value="Lambda_DNA-bd_dom_sf"/>
</dbReference>
<accession>A0ABV0H9G2</accession>
<dbReference type="SUPFAM" id="SSF47413">
    <property type="entry name" value="lambda repressor-like DNA-binding domains"/>
    <property type="match status" value="1"/>
</dbReference>
<dbReference type="CDD" id="cd01392">
    <property type="entry name" value="HTH_LacI"/>
    <property type="match status" value="1"/>
</dbReference>
<name>A0ABV0H9G2_9NEIS</name>
<evidence type="ECO:0000259" key="1">
    <source>
        <dbReference type="PROSITE" id="PS50932"/>
    </source>
</evidence>